<name>A0A803V6A2_FICAL</name>
<dbReference type="Pfam" id="PF07686">
    <property type="entry name" value="V-set"/>
    <property type="match status" value="1"/>
</dbReference>
<keyword evidence="6" id="KW-1185">Reference proteome</keyword>
<evidence type="ECO:0000256" key="1">
    <source>
        <dbReference type="ARBA" id="ARBA00022729"/>
    </source>
</evidence>
<dbReference type="InterPro" id="IPR007110">
    <property type="entry name" value="Ig-like_dom"/>
</dbReference>
<dbReference type="PROSITE" id="PS50835">
    <property type="entry name" value="IG_LIKE"/>
    <property type="match status" value="1"/>
</dbReference>
<evidence type="ECO:0000259" key="4">
    <source>
        <dbReference type="PROSITE" id="PS50835"/>
    </source>
</evidence>
<keyword evidence="2" id="KW-1015">Disulfide bond</keyword>
<dbReference type="InterPro" id="IPR036179">
    <property type="entry name" value="Ig-like_dom_sf"/>
</dbReference>
<dbReference type="InterPro" id="IPR013783">
    <property type="entry name" value="Ig-like_fold"/>
</dbReference>
<reference evidence="5" key="3">
    <citation type="submission" date="2025-09" db="UniProtKB">
        <authorList>
            <consortium name="Ensembl"/>
        </authorList>
    </citation>
    <scope>IDENTIFICATION</scope>
</reference>
<dbReference type="Ensembl" id="ENSFALT00000038750.1">
    <property type="protein sequence ID" value="ENSFALP00000018258.1"/>
    <property type="gene ID" value="ENSFALG00000026124.1"/>
</dbReference>
<keyword evidence="1" id="KW-0732">Signal</keyword>
<dbReference type="Gene3D" id="2.60.40.10">
    <property type="entry name" value="Immunoglobulins"/>
    <property type="match status" value="1"/>
</dbReference>
<reference evidence="5 6" key="1">
    <citation type="journal article" date="2012" name="Nature">
        <title>The genomic landscape of species divergence in Ficedula flycatchers.</title>
        <authorList>
            <person name="Ellegren H."/>
            <person name="Smeds L."/>
            <person name="Burri R."/>
            <person name="Olason P.I."/>
            <person name="Backstrom N."/>
            <person name="Kawakami T."/>
            <person name="Kunstner A."/>
            <person name="Makinen H."/>
            <person name="Nadachowska-Brzyska K."/>
            <person name="Qvarnstrom A."/>
            <person name="Uebbing S."/>
            <person name="Wolf J.B."/>
        </authorList>
    </citation>
    <scope>NUCLEOTIDE SEQUENCE [LARGE SCALE GENOMIC DNA]</scope>
</reference>
<dbReference type="CDD" id="cd05716">
    <property type="entry name" value="IgV_pIgR_like"/>
    <property type="match status" value="1"/>
</dbReference>
<dbReference type="SMART" id="SM00409">
    <property type="entry name" value="IG"/>
    <property type="match status" value="1"/>
</dbReference>
<dbReference type="SUPFAM" id="SSF48726">
    <property type="entry name" value="Immunoglobulin"/>
    <property type="match status" value="1"/>
</dbReference>
<evidence type="ECO:0000256" key="3">
    <source>
        <dbReference type="ARBA" id="ARBA00023319"/>
    </source>
</evidence>
<dbReference type="InterPro" id="IPR052314">
    <property type="entry name" value="Immune_rcpt_domain"/>
</dbReference>
<organism evidence="5 6">
    <name type="scientific">Ficedula albicollis</name>
    <name type="common">Collared flycatcher</name>
    <name type="synonym">Muscicapa albicollis</name>
    <dbReference type="NCBI Taxonomy" id="59894"/>
    <lineage>
        <taxon>Eukaryota</taxon>
        <taxon>Metazoa</taxon>
        <taxon>Chordata</taxon>
        <taxon>Craniata</taxon>
        <taxon>Vertebrata</taxon>
        <taxon>Euteleostomi</taxon>
        <taxon>Archelosauria</taxon>
        <taxon>Archosauria</taxon>
        <taxon>Dinosauria</taxon>
        <taxon>Saurischia</taxon>
        <taxon>Theropoda</taxon>
        <taxon>Coelurosauria</taxon>
        <taxon>Aves</taxon>
        <taxon>Neognathae</taxon>
        <taxon>Neoaves</taxon>
        <taxon>Telluraves</taxon>
        <taxon>Australaves</taxon>
        <taxon>Passeriformes</taxon>
        <taxon>Muscicapidae</taxon>
        <taxon>Ficedula</taxon>
    </lineage>
</organism>
<dbReference type="PANTHER" id="PTHR16423:SF6">
    <property type="entry name" value="TRIGGERING RECEPTOR EXPRESSED ON MYELOID CELLS 2-RELATED"/>
    <property type="match status" value="1"/>
</dbReference>
<evidence type="ECO:0000313" key="6">
    <source>
        <dbReference type="Proteomes" id="UP000016665"/>
    </source>
</evidence>
<dbReference type="Proteomes" id="UP000016665">
    <property type="component" value="Chromosome 26"/>
</dbReference>
<dbReference type="GeneTree" id="ENSGT01000000215198"/>
<protein>
    <recommendedName>
        <fullName evidence="4">Ig-like domain-containing protein</fullName>
    </recommendedName>
</protein>
<keyword evidence="3" id="KW-0393">Immunoglobulin domain</keyword>
<evidence type="ECO:0000313" key="5">
    <source>
        <dbReference type="Ensembl" id="ENSFALP00000018258.1"/>
    </source>
</evidence>
<proteinExistence type="predicted"/>
<feature type="domain" description="Ig-like" evidence="4">
    <location>
        <begin position="7"/>
        <end position="121"/>
    </location>
</feature>
<sequence>MWRWRYPTLGSAHPGCFPGTQQHTAEESGTVSVQCHYKIADYASATKAWCRKEGEMCHVLATSSSEPPAGNGTARAGVRIQDDSQQGIVTVTMAQLRPQDSGVYWCALQERAALSRMEEVTLGVSRGGALHTGINRPINSLKL</sequence>
<evidence type="ECO:0000256" key="2">
    <source>
        <dbReference type="ARBA" id="ARBA00023157"/>
    </source>
</evidence>
<dbReference type="InterPro" id="IPR013106">
    <property type="entry name" value="Ig_V-set"/>
</dbReference>
<dbReference type="AlphaFoldDB" id="A0A803V6A2"/>
<dbReference type="InterPro" id="IPR003599">
    <property type="entry name" value="Ig_sub"/>
</dbReference>
<dbReference type="PANTHER" id="PTHR16423">
    <property type="entry name" value="TREM-LIKE TRANSCRIPT PROTEIN"/>
    <property type="match status" value="1"/>
</dbReference>
<accession>A0A803V6A2</accession>
<dbReference type="GO" id="GO:0038023">
    <property type="term" value="F:signaling receptor activity"/>
    <property type="evidence" value="ECO:0007669"/>
    <property type="project" value="TreeGrafter"/>
</dbReference>
<dbReference type="GO" id="GO:0009986">
    <property type="term" value="C:cell surface"/>
    <property type="evidence" value="ECO:0007669"/>
    <property type="project" value="TreeGrafter"/>
</dbReference>
<reference evidence="5" key="2">
    <citation type="submission" date="2025-08" db="UniProtKB">
        <authorList>
            <consortium name="Ensembl"/>
        </authorList>
    </citation>
    <scope>IDENTIFICATION</scope>
</reference>